<accession>A0A6G5QLM6</accession>
<dbReference type="RefSeq" id="WP_227932196.1">
    <property type="nucleotide sequence ID" value="NZ_CP012543.1"/>
</dbReference>
<dbReference type="KEGG" id="crx:CRECT_0898"/>
<organism evidence="2 3">
    <name type="scientific">Campylobacter rectus</name>
    <name type="common">Wolinella recta</name>
    <dbReference type="NCBI Taxonomy" id="203"/>
    <lineage>
        <taxon>Bacteria</taxon>
        <taxon>Pseudomonadati</taxon>
        <taxon>Campylobacterota</taxon>
        <taxon>Epsilonproteobacteria</taxon>
        <taxon>Campylobacterales</taxon>
        <taxon>Campylobacteraceae</taxon>
        <taxon>Campylobacter</taxon>
    </lineage>
</organism>
<dbReference type="AlphaFoldDB" id="A0A6G5QLM6"/>
<evidence type="ECO:0000256" key="1">
    <source>
        <dbReference type="SAM" id="Coils"/>
    </source>
</evidence>
<name>A0A6G5QLM6_CAMRE</name>
<sequence length="137" mass="16030">MALEYIDICLGEALERLDEAGGELVKYKNEIQKDEKVEVKELLNAVTNSIVELWKAREILYERKPDLKQNFKKEFDKNPQRYEELSEISQTAQRLEKDGKFKEASEIYEKLLEVSDLSHFVLVAQAGLYRCKKQRSS</sequence>
<dbReference type="EMBL" id="CP012543">
    <property type="protein sequence ID" value="QCD46570.1"/>
    <property type="molecule type" value="Genomic_DNA"/>
</dbReference>
<reference evidence="2 3" key="1">
    <citation type="submission" date="2016-07" db="EMBL/GenBank/DDBJ databases">
        <title>Comparative genomics of the Campylobacter concisus group.</title>
        <authorList>
            <person name="Miller W.G."/>
            <person name="Yee E."/>
            <person name="Chapman M.H."/>
            <person name="Huynh S."/>
            <person name="Bono J.L."/>
            <person name="On S.L.W."/>
            <person name="StLeger J."/>
            <person name="Foster G."/>
            <person name="Parker C.T."/>
        </authorList>
    </citation>
    <scope>NUCLEOTIDE SEQUENCE [LARGE SCALE GENOMIC DNA]</scope>
    <source>
        <strain evidence="2 3">ATCC 33238</strain>
    </source>
</reference>
<dbReference type="Proteomes" id="UP000502377">
    <property type="component" value="Chromosome"/>
</dbReference>
<gene>
    <name evidence="2" type="ORF">CRECT_0898</name>
</gene>
<evidence type="ECO:0000313" key="3">
    <source>
        <dbReference type="Proteomes" id="UP000502377"/>
    </source>
</evidence>
<evidence type="ECO:0000313" key="2">
    <source>
        <dbReference type="EMBL" id="QCD46570.1"/>
    </source>
</evidence>
<feature type="coiled-coil region" evidence="1">
    <location>
        <begin position="10"/>
        <end position="37"/>
    </location>
</feature>
<proteinExistence type="predicted"/>
<keyword evidence="1" id="KW-0175">Coiled coil</keyword>
<protein>
    <submittedName>
        <fullName evidence="2">Uncharacterized protein</fullName>
    </submittedName>
</protein>